<evidence type="ECO:0000313" key="2">
    <source>
        <dbReference type="Proteomes" id="UP000076858"/>
    </source>
</evidence>
<organism evidence="1 2">
    <name type="scientific">Daphnia magna</name>
    <dbReference type="NCBI Taxonomy" id="35525"/>
    <lineage>
        <taxon>Eukaryota</taxon>
        <taxon>Metazoa</taxon>
        <taxon>Ecdysozoa</taxon>
        <taxon>Arthropoda</taxon>
        <taxon>Crustacea</taxon>
        <taxon>Branchiopoda</taxon>
        <taxon>Diplostraca</taxon>
        <taxon>Cladocera</taxon>
        <taxon>Anomopoda</taxon>
        <taxon>Daphniidae</taxon>
        <taxon>Daphnia</taxon>
    </lineage>
</organism>
<protein>
    <submittedName>
        <fullName evidence="1">Uncharacterized protein</fullName>
    </submittedName>
</protein>
<evidence type="ECO:0000313" key="1">
    <source>
        <dbReference type="EMBL" id="KZS04203.1"/>
    </source>
</evidence>
<sequence length="61" mass="7086">MPRFHLSKFVSRLPPMMDEHSATVPYPPLYILRIASTESEMWLQGVTVGRVPHHNLLQLFI</sequence>
<dbReference type="Proteomes" id="UP000076858">
    <property type="component" value="Unassembled WGS sequence"/>
</dbReference>
<dbReference type="EMBL" id="LRGB01003123">
    <property type="protein sequence ID" value="KZS04203.1"/>
    <property type="molecule type" value="Genomic_DNA"/>
</dbReference>
<accession>A0A164LKM5</accession>
<gene>
    <name evidence="1" type="ORF">APZ42_032496</name>
</gene>
<name>A0A164LKM5_9CRUS</name>
<keyword evidence="2" id="KW-1185">Reference proteome</keyword>
<dbReference type="AlphaFoldDB" id="A0A164LKM5"/>
<reference evidence="1 2" key="1">
    <citation type="submission" date="2016-03" db="EMBL/GenBank/DDBJ databases">
        <title>EvidentialGene: Evidence-directed Construction of Genes on Genomes.</title>
        <authorList>
            <person name="Gilbert D.G."/>
            <person name="Choi J.-H."/>
            <person name="Mockaitis K."/>
            <person name="Colbourne J."/>
            <person name="Pfrender M."/>
        </authorList>
    </citation>
    <scope>NUCLEOTIDE SEQUENCE [LARGE SCALE GENOMIC DNA]</scope>
    <source>
        <strain evidence="1 2">Xinb3</strain>
        <tissue evidence="1">Complete organism</tissue>
    </source>
</reference>
<proteinExistence type="predicted"/>
<comment type="caution">
    <text evidence="1">The sequence shown here is derived from an EMBL/GenBank/DDBJ whole genome shotgun (WGS) entry which is preliminary data.</text>
</comment>